<dbReference type="AlphaFoldDB" id="A0A3N2Q7R5"/>
<organism evidence="2 3">
    <name type="scientific">Sodiomyces alkalinus (strain CBS 110278 / VKM F-3762 / F11)</name>
    <name type="common">Alkaliphilic filamentous fungus</name>
    <dbReference type="NCBI Taxonomy" id="1314773"/>
    <lineage>
        <taxon>Eukaryota</taxon>
        <taxon>Fungi</taxon>
        <taxon>Dikarya</taxon>
        <taxon>Ascomycota</taxon>
        <taxon>Pezizomycotina</taxon>
        <taxon>Sordariomycetes</taxon>
        <taxon>Hypocreomycetidae</taxon>
        <taxon>Glomerellales</taxon>
        <taxon>Plectosphaerellaceae</taxon>
        <taxon>Sodiomyces</taxon>
    </lineage>
</organism>
<evidence type="ECO:0000313" key="3">
    <source>
        <dbReference type="Proteomes" id="UP000272025"/>
    </source>
</evidence>
<dbReference type="GeneID" id="39583207"/>
<name>A0A3N2Q7R5_SODAK</name>
<evidence type="ECO:0000313" key="2">
    <source>
        <dbReference type="EMBL" id="ROT42821.1"/>
    </source>
</evidence>
<proteinExistence type="predicted"/>
<sequence>MERSSRMGLGRDLSESQLFDMPEHHAGLWTEDRTGGRRPVYLMTERKVCAAYQHHLLVRSTADNHGTKRGGPESTGPAYAPERSGDGRDTMNTNHVDGITCQAKSLERLREEHGSSNMPGVGHRNMGTIAASSQRKDVGALYCGGMGTDVTAVKPGDPVESGCHRISRRIRYDVKDGRVCPTKTKGMYMNLRCSIKQSDASYRDQLSSGPVAGQISRMWMYLPKGEPALQRTERHWADFPSGLDKNLSTSASVSTPAGRRQISMWRPQRYFHVGTGFASFHRHSAQHGHTLCLPINVGEGWIIPRPRLVTFDSRSCSTWSSVTPAFADSSQMRQREGHGMVVMVVWSTSPNFPRNE</sequence>
<feature type="region of interest" description="Disordered" evidence="1">
    <location>
        <begin position="60"/>
        <end position="93"/>
    </location>
</feature>
<gene>
    <name evidence="2" type="ORF">SODALDRAFT_375079</name>
</gene>
<keyword evidence="3" id="KW-1185">Reference proteome</keyword>
<evidence type="ECO:0000256" key="1">
    <source>
        <dbReference type="SAM" id="MobiDB-lite"/>
    </source>
</evidence>
<dbReference type="EMBL" id="ML119051">
    <property type="protein sequence ID" value="ROT42821.1"/>
    <property type="molecule type" value="Genomic_DNA"/>
</dbReference>
<dbReference type="Proteomes" id="UP000272025">
    <property type="component" value="Unassembled WGS sequence"/>
</dbReference>
<protein>
    <submittedName>
        <fullName evidence="2">Uncharacterized protein</fullName>
    </submittedName>
</protein>
<reference evidence="2 3" key="1">
    <citation type="journal article" date="2018" name="Mol. Ecol.">
        <title>The obligate alkalophilic soda-lake fungus Sodiomyces alkalinus has shifted to a protein diet.</title>
        <authorList>
            <person name="Grum-Grzhimaylo A.A."/>
            <person name="Falkoski D.L."/>
            <person name="van den Heuvel J."/>
            <person name="Valero-Jimenez C.A."/>
            <person name="Min B."/>
            <person name="Choi I.G."/>
            <person name="Lipzen A."/>
            <person name="Daum C.G."/>
            <person name="Aanen D.K."/>
            <person name="Tsang A."/>
            <person name="Henrissat B."/>
            <person name="Bilanenko E.N."/>
            <person name="de Vries R.P."/>
            <person name="van Kan J.A.L."/>
            <person name="Grigoriev I.V."/>
            <person name="Debets A.J.M."/>
        </authorList>
    </citation>
    <scope>NUCLEOTIDE SEQUENCE [LARGE SCALE GENOMIC DNA]</scope>
    <source>
        <strain evidence="2 3">F11</strain>
    </source>
</reference>
<accession>A0A3N2Q7R5</accession>
<dbReference type="RefSeq" id="XP_028470627.1">
    <property type="nucleotide sequence ID" value="XM_028614729.1"/>
</dbReference>